<evidence type="ECO:0000256" key="5">
    <source>
        <dbReference type="ARBA" id="ARBA00023235"/>
    </source>
</evidence>
<dbReference type="PATRIC" id="fig|1678841.3.peg.82"/>
<keyword evidence="9" id="KW-1185">Reference proteome</keyword>
<evidence type="ECO:0000256" key="1">
    <source>
        <dbReference type="ARBA" id="ARBA00002388"/>
    </source>
</evidence>
<organism evidence="8">
    <name type="scientific">Lentimicrobium saccharophilum</name>
    <dbReference type="NCBI Taxonomy" id="1678841"/>
    <lineage>
        <taxon>Bacteria</taxon>
        <taxon>Pseudomonadati</taxon>
        <taxon>Bacteroidota</taxon>
        <taxon>Bacteroidia</taxon>
        <taxon>Bacteroidales</taxon>
        <taxon>Lentimicrobiaceae</taxon>
        <taxon>Lentimicrobium</taxon>
    </lineage>
</organism>
<protein>
    <recommendedName>
        <fullName evidence="3">peptidylprolyl isomerase</fullName>
        <ecNumber evidence="3">5.2.1.8</ecNumber>
    </recommendedName>
</protein>
<dbReference type="RefSeq" id="WP_082189417.1">
    <property type="nucleotide sequence ID" value="NZ_DF968182.1"/>
</dbReference>
<feature type="domain" description="PPIase cyclophilin-type" evidence="7">
    <location>
        <begin position="38"/>
        <end position="211"/>
    </location>
</feature>
<dbReference type="EC" id="5.2.1.8" evidence="3"/>
<dbReference type="InterPro" id="IPR002130">
    <property type="entry name" value="Cyclophilin-type_PPIase_dom"/>
</dbReference>
<evidence type="ECO:0000313" key="9">
    <source>
        <dbReference type="Proteomes" id="UP000053091"/>
    </source>
</evidence>
<dbReference type="PROSITE" id="PS00170">
    <property type="entry name" value="CSA_PPIASE_1"/>
    <property type="match status" value="1"/>
</dbReference>
<comment type="similarity">
    <text evidence="2">Belongs to the cyclophilin-type PPIase family.</text>
</comment>
<dbReference type="AlphaFoldDB" id="A0A0S7BND5"/>
<dbReference type="GO" id="GO:0006457">
    <property type="term" value="P:protein folding"/>
    <property type="evidence" value="ECO:0007669"/>
    <property type="project" value="InterPro"/>
</dbReference>
<dbReference type="PIRSF" id="PIRSF001467">
    <property type="entry name" value="Peptidylpro_ismrse"/>
    <property type="match status" value="1"/>
</dbReference>
<dbReference type="InterPro" id="IPR024936">
    <property type="entry name" value="Cyclophilin-type_PPIase"/>
</dbReference>
<dbReference type="Pfam" id="PF00160">
    <property type="entry name" value="Pro_isomerase"/>
    <property type="match status" value="1"/>
</dbReference>
<evidence type="ECO:0000256" key="4">
    <source>
        <dbReference type="ARBA" id="ARBA00023110"/>
    </source>
</evidence>
<keyword evidence="4" id="KW-0697">Rotamase</keyword>
<dbReference type="InterPro" id="IPR029000">
    <property type="entry name" value="Cyclophilin-like_dom_sf"/>
</dbReference>
<evidence type="ECO:0000313" key="8">
    <source>
        <dbReference type="EMBL" id="GAP41946.1"/>
    </source>
</evidence>
<accession>A0A0S7BND5</accession>
<reference evidence="8" key="1">
    <citation type="journal article" date="2015" name="Genome Announc.">
        <title>Draft Genome Sequence of Bacteroidales Strain TBC1, a Novel Isolate from a Methanogenic Wastewater Treatment System.</title>
        <authorList>
            <person name="Tourlousse D.M."/>
            <person name="Matsuura N."/>
            <person name="Sun L."/>
            <person name="Toyonaga M."/>
            <person name="Kuroda K."/>
            <person name="Ohashi A."/>
            <person name="Cruz R."/>
            <person name="Yamaguchi T."/>
            <person name="Sekiguchi Y."/>
        </authorList>
    </citation>
    <scope>NUCLEOTIDE SEQUENCE [LARGE SCALE GENOMIC DNA]</scope>
    <source>
        <strain evidence="8">TBC1</strain>
    </source>
</reference>
<dbReference type="InterPro" id="IPR020892">
    <property type="entry name" value="Cyclophilin-type_PPIase_CS"/>
</dbReference>
<evidence type="ECO:0000259" key="7">
    <source>
        <dbReference type="PROSITE" id="PS50072"/>
    </source>
</evidence>
<dbReference type="PROSITE" id="PS50072">
    <property type="entry name" value="CSA_PPIASE_2"/>
    <property type="match status" value="1"/>
</dbReference>
<gene>
    <name evidence="8" type="ORF">TBC1_1174</name>
</gene>
<dbReference type="EMBL" id="DF968182">
    <property type="protein sequence ID" value="GAP41946.1"/>
    <property type="molecule type" value="Genomic_DNA"/>
</dbReference>
<keyword evidence="6" id="KW-0732">Signal</keyword>
<dbReference type="CDD" id="cd00317">
    <property type="entry name" value="cyclophilin"/>
    <property type="match status" value="1"/>
</dbReference>
<dbReference type="Proteomes" id="UP000053091">
    <property type="component" value="Unassembled WGS sequence"/>
</dbReference>
<evidence type="ECO:0000256" key="3">
    <source>
        <dbReference type="ARBA" id="ARBA00013194"/>
    </source>
</evidence>
<dbReference type="PANTHER" id="PTHR45625:SF4">
    <property type="entry name" value="PEPTIDYLPROLYL ISOMERASE DOMAIN AND WD REPEAT-CONTAINING PROTEIN 1"/>
    <property type="match status" value="1"/>
</dbReference>
<feature type="signal peptide" evidence="6">
    <location>
        <begin position="1"/>
        <end position="20"/>
    </location>
</feature>
<feature type="chain" id="PRO_5006633043" description="peptidylprolyl isomerase" evidence="6">
    <location>
        <begin position="21"/>
        <end position="217"/>
    </location>
</feature>
<comment type="function">
    <text evidence="1">PPIases accelerate the folding of proteins. It catalyzes the cis-trans isomerization of proline imidic peptide bonds in oligopeptides.</text>
</comment>
<dbReference type="PANTHER" id="PTHR45625">
    <property type="entry name" value="PEPTIDYL-PROLYL CIS-TRANS ISOMERASE-RELATED"/>
    <property type="match status" value="1"/>
</dbReference>
<dbReference type="SUPFAM" id="SSF50891">
    <property type="entry name" value="Cyclophilin-like"/>
    <property type="match status" value="1"/>
</dbReference>
<dbReference type="InterPro" id="IPR044666">
    <property type="entry name" value="Cyclophilin_A-like"/>
</dbReference>
<name>A0A0S7BND5_9BACT</name>
<sequence>MKKLSLLVSFTLLSVALCMAQSPKSAAGAQKQTKVLIETEYGNMTAILYNETPQHRDNFLKLVKQGWYNGSIFHRVINRFMIQGGGQESKMNDPGYTVPAEFVPKYFHKKGALAAARKPDQVNPKKASSGSQFYIVQGQKLNDQQLDMYQKQTNRVISPERRAAYKTVGGTPHLDDDYTVFGEVISGLEVVDKIAAVQTGPGDKPVKDVKMKITVIK</sequence>
<dbReference type="STRING" id="1678841.TBC1_1174"/>
<evidence type="ECO:0000256" key="6">
    <source>
        <dbReference type="SAM" id="SignalP"/>
    </source>
</evidence>
<dbReference type="Gene3D" id="2.40.100.10">
    <property type="entry name" value="Cyclophilin-like"/>
    <property type="match status" value="1"/>
</dbReference>
<dbReference type="GO" id="GO:0003755">
    <property type="term" value="F:peptidyl-prolyl cis-trans isomerase activity"/>
    <property type="evidence" value="ECO:0007669"/>
    <property type="project" value="UniProtKB-KW"/>
</dbReference>
<keyword evidence="5 8" id="KW-0413">Isomerase</keyword>
<dbReference type="OrthoDB" id="9807797at2"/>
<evidence type="ECO:0000256" key="2">
    <source>
        <dbReference type="ARBA" id="ARBA00007365"/>
    </source>
</evidence>
<proteinExistence type="inferred from homology"/>